<protein>
    <submittedName>
        <fullName evidence="2">Uncharacterized protein</fullName>
    </submittedName>
</protein>
<reference evidence="2 3" key="1">
    <citation type="submission" date="2017-09" db="EMBL/GenBank/DDBJ databases">
        <title>Comparative genomics of rhizobia isolated from Phaseolus vulgaris in China.</title>
        <authorList>
            <person name="Tong W."/>
        </authorList>
    </citation>
    <scope>NUCLEOTIDE SEQUENCE [LARGE SCALE GENOMIC DNA]</scope>
    <source>
        <strain evidence="2 3">PCH1</strain>
    </source>
</reference>
<dbReference type="Proteomes" id="UP000220353">
    <property type="component" value="Unassembled WGS sequence"/>
</dbReference>
<gene>
    <name evidence="2" type="ORF">CO661_02100</name>
</gene>
<feature type="region of interest" description="Disordered" evidence="1">
    <location>
        <begin position="77"/>
        <end position="98"/>
    </location>
</feature>
<evidence type="ECO:0000313" key="2">
    <source>
        <dbReference type="EMBL" id="PDT50439.1"/>
    </source>
</evidence>
<comment type="caution">
    <text evidence="2">The sequence shown here is derived from an EMBL/GenBank/DDBJ whole genome shotgun (WGS) entry which is preliminary data.</text>
</comment>
<dbReference type="AlphaFoldDB" id="A0A2A6M7R9"/>
<proteinExistence type="predicted"/>
<name>A0A2A6M7R9_RHIFR</name>
<evidence type="ECO:0000313" key="3">
    <source>
        <dbReference type="Proteomes" id="UP000220353"/>
    </source>
</evidence>
<accession>A0A2A6M7R9</accession>
<sequence>MVVDEERLRVAALEFLVKNLVARIVEGKSVPDLKHDVLSALERITPPFASDDVEQAAVRARMHAEAQAILDWAMDRQGTTPSPIQGRPLPASHYRQWR</sequence>
<evidence type="ECO:0000256" key="1">
    <source>
        <dbReference type="SAM" id="MobiDB-lite"/>
    </source>
</evidence>
<dbReference type="EMBL" id="NWTC01000001">
    <property type="protein sequence ID" value="PDT50439.1"/>
    <property type="molecule type" value="Genomic_DNA"/>
</dbReference>
<organism evidence="2 3">
    <name type="scientific">Rhizobium fredii</name>
    <name type="common">Sinorhizobium fredii</name>
    <dbReference type="NCBI Taxonomy" id="380"/>
    <lineage>
        <taxon>Bacteria</taxon>
        <taxon>Pseudomonadati</taxon>
        <taxon>Pseudomonadota</taxon>
        <taxon>Alphaproteobacteria</taxon>
        <taxon>Hyphomicrobiales</taxon>
        <taxon>Rhizobiaceae</taxon>
        <taxon>Sinorhizobium/Ensifer group</taxon>
        <taxon>Sinorhizobium</taxon>
    </lineage>
</organism>